<dbReference type="OrthoDB" id="5148182at2759"/>
<feature type="compositionally biased region" description="Pro residues" evidence="1">
    <location>
        <begin position="208"/>
        <end position="243"/>
    </location>
</feature>
<accession>A0A553HS27</accession>
<evidence type="ECO:0000256" key="1">
    <source>
        <dbReference type="SAM" id="MobiDB-lite"/>
    </source>
</evidence>
<dbReference type="AlphaFoldDB" id="A0A553HS27"/>
<feature type="region of interest" description="Disordered" evidence="1">
    <location>
        <begin position="376"/>
        <end position="397"/>
    </location>
</feature>
<organism evidence="2 3">
    <name type="scientific">Xylaria flabelliformis</name>
    <dbReference type="NCBI Taxonomy" id="2512241"/>
    <lineage>
        <taxon>Eukaryota</taxon>
        <taxon>Fungi</taxon>
        <taxon>Dikarya</taxon>
        <taxon>Ascomycota</taxon>
        <taxon>Pezizomycotina</taxon>
        <taxon>Sordariomycetes</taxon>
        <taxon>Xylariomycetidae</taxon>
        <taxon>Xylariales</taxon>
        <taxon>Xylariaceae</taxon>
        <taxon>Xylaria</taxon>
    </lineage>
</organism>
<dbReference type="Proteomes" id="UP000319160">
    <property type="component" value="Unassembled WGS sequence"/>
</dbReference>
<evidence type="ECO:0000313" key="3">
    <source>
        <dbReference type="Proteomes" id="UP000319160"/>
    </source>
</evidence>
<sequence length="454" mass="48842">MAPQSPPSSTLIFDSRTQIIDNCEFLISKDDIVQVITSKSPVNKLFKAHAVKCNEDTRELMLVSEPCETAQKAVESLHAKSCEAVHQYILTNGFSAPRDLKMASLEPIFDDDGDDDDAASIVSGHSDSSTAALSEWGSSGDEAMLLHDNNASGPDEAPKDRQHPAGCPGKKQVAATAVNSHEPWEEPPRIRAVRPAQSRSPSFAFRQAPPPPPPGYPAPPKSDGPPAPPPSMRGIPVPPPLPHPYVVRMGPGPRPPLRQQHGMKPPISPAQPLTCFRLPGLPTDRPPFPASQGGNRPPMPPNINVSNSGSIKRSEHSYNPPRPGTVFHPSAGMYTVGIMVHWIGHGQHRIISSVHPTFQALQNLAIADVRMHPERFTSEGSNMKGFAGSSNRDGDRSGLAAHVTKVIVSGEKYDMQGFHNPNLATLLDVLAIDGMPSFEVIVTDVPPHDDEDSG</sequence>
<proteinExistence type="predicted"/>
<comment type="caution">
    <text evidence="2">The sequence shown here is derived from an EMBL/GenBank/DDBJ whole genome shotgun (WGS) entry which is preliminary data.</text>
</comment>
<dbReference type="EMBL" id="VFLP01000052">
    <property type="protein sequence ID" value="TRX90751.1"/>
    <property type="molecule type" value="Genomic_DNA"/>
</dbReference>
<protein>
    <submittedName>
        <fullName evidence="2">Uncharacterized protein</fullName>
    </submittedName>
</protein>
<reference evidence="3" key="1">
    <citation type="submission" date="2019-06" db="EMBL/GenBank/DDBJ databases">
        <title>Draft genome sequence of the griseofulvin-producing fungus Xylaria cubensis strain G536.</title>
        <authorList>
            <person name="Mead M.E."/>
            <person name="Raja H.A."/>
            <person name="Steenwyk J.L."/>
            <person name="Knowles S.L."/>
            <person name="Oberlies N.H."/>
            <person name="Rokas A."/>
        </authorList>
    </citation>
    <scope>NUCLEOTIDE SEQUENCE [LARGE SCALE GENOMIC DNA]</scope>
    <source>
        <strain evidence="3">G536</strain>
    </source>
</reference>
<dbReference type="STRING" id="2512241.A0A553HS27"/>
<gene>
    <name evidence="2" type="ORF">FHL15_008330</name>
</gene>
<keyword evidence="3" id="KW-1185">Reference proteome</keyword>
<name>A0A553HS27_9PEZI</name>
<feature type="compositionally biased region" description="Polar residues" evidence="1">
    <location>
        <begin position="123"/>
        <end position="132"/>
    </location>
</feature>
<feature type="region of interest" description="Disordered" evidence="1">
    <location>
        <begin position="114"/>
        <end position="264"/>
    </location>
</feature>
<feature type="region of interest" description="Disordered" evidence="1">
    <location>
        <begin position="284"/>
        <end position="319"/>
    </location>
</feature>
<evidence type="ECO:0000313" key="2">
    <source>
        <dbReference type="EMBL" id="TRX90751.1"/>
    </source>
</evidence>